<gene>
    <name evidence="2" type="ORF">D3Y57_04295</name>
</gene>
<dbReference type="GeneID" id="39491498"/>
<dbReference type="InterPro" id="IPR029069">
    <property type="entry name" value="HotDog_dom_sf"/>
</dbReference>
<dbReference type="EMBL" id="CP032828">
    <property type="protein sequence ID" value="AYJ85252.1"/>
    <property type="molecule type" value="Genomic_DNA"/>
</dbReference>
<dbReference type="Gene3D" id="3.10.129.10">
    <property type="entry name" value="Hotdog Thioesterase"/>
    <property type="match status" value="2"/>
</dbReference>
<proteinExistence type="predicted"/>
<dbReference type="InterPro" id="IPR039569">
    <property type="entry name" value="FAS1-like_DH_region"/>
</dbReference>
<protein>
    <recommendedName>
        <fullName evidence="1">FAS1-like dehydratase domain-containing protein</fullName>
    </recommendedName>
</protein>
<keyword evidence="2" id="KW-0614">Plasmid</keyword>
<dbReference type="Pfam" id="PF13452">
    <property type="entry name" value="FAS1_DH_region"/>
    <property type="match status" value="1"/>
</dbReference>
<dbReference type="KEGG" id="spha:D3Y57_04295"/>
<dbReference type="AlphaFoldDB" id="A0A494TD75"/>
<evidence type="ECO:0000259" key="1">
    <source>
        <dbReference type="Pfam" id="PF13452"/>
    </source>
</evidence>
<sequence>MVNSLLTEEARAPIGRVVRMRRGIVTATDIAKFCSGIGEVGAEHHDEAAARALGYASIVAPPTFPALTTRPIPPRSGFLSDGQYDDAAPPGLGHLQTMLGGQDWTIHRLARAGEVIEERRTVLSMEEREGKTGPMAIVRSEQAFINDSGDKIETLISTLILRPPPPAIEASGSAGPIIQSEVIANLPQAGPDQLIVQPDMIQSFLFNAAIWAVHRIHWDVPYARSEGLPSTLIVGWNLANFIARLGKKIAPEGKRLNRINLSYRAIAHPGDILTCTAGDTEDGMRHVVMQNQRGTTNVIGRLGWE</sequence>
<dbReference type="RefSeq" id="WP_121151663.1">
    <property type="nucleotide sequence ID" value="NZ_CP032828.1"/>
</dbReference>
<organism evidence="2 3">
    <name type="scientific">Sphingomonas paeninsulae</name>
    <dbReference type="NCBI Taxonomy" id="2319844"/>
    <lineage>
        <taxon>Bacteria</taxon>
        <taxon>Pseudomonadati</taxon>
        <taxon>Pseudomonadota</taxon>
        <taxon>Alphaproteobacteria</taxon>
        <taxon>Sphingomonadales</taxon>
        <taxon>Sphingomonadaceae</taxon>
        <taxon>Sphingomonas</taxon>
    </lineage>
</organism>
<geneLocation type="plasmid" evidence="2">
    <name>unnamed1</name>
</geneLocation>
<dbReference type="Proteomes" id="UP000276254">
    <property type="component" value="Plasmid unnamed1"/>
</dbReference>
<dbReference type="SUPFAM" id="SSF54637">
    <property type="entry name" value="Thioesterase/thiol ester dehydrase-isomerase"/>
    <property type="match status" value="2"/>
</dbReference>
<dbReference type="CDD" id="cd03441">
    <property type="entry name" value="R_hydratase_like"/>
    <property type="match status" value="1"/>
</dbReference>
<evidence type="ECO:0000313" key="3">
    <source>
        <dbReference type="Proteomes" id="UP000276254"/>
    </source>
</evidence>
<accession>A0A494TD75</accession>
<keyword evidence="3" id="KW-1185">Reference proteome</keyword>
<evidence type="ECO:0000313" key="2">
    <source>
        <dbReference type="EMBL" id="AYJ85252.1"/>
    </source>
</evidence>
<name>A0A494TD75_SPHPE</name>
<dbReference type="OrthoDB" id="5522043at2"/>
<reference evidence="2 3" key="1">
    <citation type="submission" date="2018-09" db="EMBL/GenBank/DDBJ databases">
        <title>Sphingomonas peninsula sp. nov., isolated from fildes peninsula, Antarctic soil.</title>
        <authorList>
            <person name="Yingchao G."/>
        </authorList>
    </citation>
    <scope>NUCLEOTIDE SEQUENCE [LARGE SCALE GENOMIC DNA]</scope>
    <source>
        <strain evidence="2 3">YZ-8</strain>
        <plasmid evidence="2 3">unnamed1</plasmid>
    </source>
</reference>
<feature type="domain" description="FAS1-like dehydratase" evidence="1">
    <location>
        <begin position="14"/>
        <end position="153"/>
    </location>
</feature>